<organism evidence="2 3">
    <name type="scientific">Durusdinium trenchii</name>
    <dbReference type="NCBI Taxonomy" id="1381693"/>
    <lineage>
        <taxon>Eukaryota</taxon>
        <taxon>Sar</taxon>
        <taxon>Alveolata</taxon>
        <taxon>Dinophyceae</taxon>
        <taxon>Suessiales</taxon>
        <taxon>Symbiodiniaceae</taxon>
        <taxon>Durusdinium</taxon>
    </lineage>
</organism>
<name>A0ABP0HJ25_9DINO</name>
<feature type="compositionally biased region" description="Low complexity" evidence="1">
    <location>
        <begin position="108"/>
        <end position="118"/>
    </location>
</feature>
<accession>A0ABP0HJ25</accession>
<dbReference type="EMBL" id="CAXAMN010000470">
    <property type="protein sequence ID" value="CAK8988850.1"/>
    <property type="molecule type" value="Genomic_DNA"/>
</dbReference>
<dbReference type="SUPFAM" id="SSF49599">
    <property type="entry name" value="TRAF domain-like"/>
    <property type="match status" value="1"/>
</dbReference>
<dbReference type="Proteomes" id="UP001642484">
    <property type="component" value="Unassembled WGS sequence"/>
</dbReference>
<keyword evidence="3" id="KW-1185">Reference proteome</keyword>
<proteinExistence type="predicted"/>
<gene>
    <name evidence="2" type="ORF">CCMP2556_LOCUS1428</name>
</gene>
<feature type="compositionally biased region" description="Polar residues" evidence="1">
    <location>
        <begin position="81"/>
        <end position="92"/>
    </location>
</feature>
<reference evidence="2 3" key="1">
    <citation type="submission" date="2024-02" db="EMBL/GenBank/DDBJ databases">
        <authorList>
            <person name="Chen Y."/>
            <person name="Shah S."/>
            <person name="Dougan E. K."/>
            <person name="Thang M."/>
            <person name="Chan C."/>
        </authorList>
    </citation>
    <scope>NUCLEOTIDE SEQUENCE [LARGE SCALE GENOMIC DNA]</scope>
</reference>
<feature type="region of interest" description="Disordered" evidence="1">
    <location>
        <begin position="75"/>
        <end position="125"/>
    </location>
</feature>
<evidence type="ECO:0000313" key="3">
    <source>
        <dbReference type="Proteomes" id="UP001642484"/>
    </source>
</evidence>
<evidence type="ECO:0000313" key="2">
    <source>
        <dbReference type="EMBL" id="CAK8988850.1"/>
    </source>
</evidence>
<comment type="caution">
    <text evidence="2">The sequence shown here is derived from an EMBL/GenBank/DDBJ whole genome shotgun (WGS) entry which is preliminary data.</text>
</comment>
<evidence type="ECO:0000256" key="1">
    <source>
        <dbReference type="SAM" id="MobiDB-lite"/>
    </source>
</evidence>
<sequence length="231" mass="24458">MRVDATEFVPANYQWGQPTERPQLSANTPAFVPGAAQAPWTSEWVWQEHPEAAEYSAAFQEEDAFDEESFLTPQLLPESSGVPQSASLSPKSSQEDDGNPPDWDPGLSSQASSHAAAGSGAGSAAGGSTVLPRLGVLAVEGRRLQWCIEGSDVGFSPEDCAQGEGVESQKFSVAGVLLRLAFFPNGTSMTGDGDCAVAVLCEEKTKLKFELFLNGRRSGAKESHQKTPVAP</sequence>
<protein>
    <submittedName>
        <fullName evidence="2">Uncharacterized protein</fullName>
    </submittedName>
</protein>